<keyword evidence="5" id="KW-1134">Transmembrane beta strand</keyword>
<dbReference type="CDD" id="cd12820">
    <property type="entry name" value="LbR_YadA-like"/>
    <property type="match status" value="1"/>
</dbReference>
<name>A0ABV0DBS8_9GAMM</name>
<comment type="similarity">
    <text evidence="3">Belongs to the autotransporter-2 (AT-2) (TC 1.B.40) family.</text>
</comment>
<keyword evidence="15" id="KW-1185">Reference proteome</keyword>
<evidence type="ECO:0000256" key="3">
    <source>
        <dbReference type="ARBA" id="ARBA00005848"/>
    </source>
</evidence>
<keyword evidence="8" id="KW-0653">Protein transport</keyword>
<feature type="domain" description="Trimeric autotransporter adhesin YadA-like stalk" evidence="13">
    <location>
        <begin position="446"/>
        <end position="486"/>
    </location>
</feature>
<accession>A0ABV0DBS8</accession>
<sequence>VQLAENIDLGADGSVTTGNTVTNSDGVAITDGTVGGASTTITAAGTTVTDGTNTSNYGAEGFTATDDAGNNGISINQGGISFIDAGGAPTGPSITAAGIDARDTVITNLADGVNANDAATKGQVDAVSDGLTDLTAGAVQYDRDPNDNSIINYDQVTLAGTPAVIDQDDEGNDFVASGGTTLSNVANGVNADDAVNKGQLDSLISQNITNVEVIDQNGNPVTVNVTDQVVNRNIDDSNLDSLFLTYDVNGQEVTDRLTIAETVQKMNTEGVKFAHTNAVSTQGDIGTTNDSSAGGDNSTAIGVNAIITQNGESSVALGHNTLVEGASSIAIGDGAQALGNQSISIGTGNVVNGDNSGAFGDPSTINGNNSYSVGNNNTINSDDTFVLGNGITANQNGSVVLGLGSAATTGAGIVGYRAAGNAAITATTSTTGAVAVGDAANGVYRQVTGVAAGTADSDAVNVSQLKSVSDALESSNEALSNAAVQYDTNPDDTVNKGSITLGGGAAGTTITNVNGGAINAGSTDAINGGQLYNLGNDVAGIIGGDAAIDDEGNLTATNIGGTGASNLNDAIAAVNNGNAQANEDIQANTDRLDTGLSFSADSGNDVNKSVGNSTALKFEGSDNITTTTTDSGIKFDLSGNINVDNVTAGTVTTGNTTVNTNGVTIANGPNESVVLSGTGLDNGGNTITGVADGINPTDAVNFGQLSALDGKLSNSVNELGYKINEVEDDANAGISAAMAMSSLPQAYIPGKSMIGGGVATYNGESAVAIGLSKVSDNGRWVMKINGTADTQGNAGGAIGAGFHF</sequence>
<dbReference type="Pfam" id="PF03895">
    <property type="entry name" value="YadA_anchor"/>
    <property type="match status" value="1"/>
</dbReference>
<comment type="caution">
    <text evidence="14">The sequence shown here is derived from an EMBL/GenBank/DDBJ whole genome shotgun (WGS) entry which is preliminary data.</text>
</comment>
<dbReference type="InterPro" id="IPR011049">
    <property type="entry name" value="Serralysin-like_metalloprot_C"/>
</dbReference>
<gene>
    <name evidence="14" type="ORF">ABFV72_13010</name>
</gene>
<dbReference type="InterPro" id="IPR005594">
    <property type="entry name" value="YadA_C"/>
</dbReference>
<dbReference type="Gene3D" id="6.10.250.2040">
    <property type="match status" value="2"/>
</dbReference>
<evidence type="ECO:0000256" key="9">
    <source>
        <dbReference type="ARBA" id="ARBA00023136"/>
    </source>
</evidence>
<evidence type="ECO:0000256" key="10">
    <source>
        <dbReference type="ARBA" id="ARBA00023237"/>
    </source>
</evidence>
<feature type="domain" description="Trimeric autotransporter adhesin YadA-like head" evidence="12">
    <location>
        <begin position="290"/>
        <end position="305"/>
    </location>
</feature>
<evidence type="ECO:0000256" key="6">
    <source>
        <dbReference type="ARBA" id="ARBA00022692"/>
    </source>
</evidence>
<dbReference type="SUPFAM" id="SSF54523">
    <property type="entry name" value="Pili subunits"/>
    <property type="match status" value="1"/>
</dbReference>
<feature type="domain" description="Trimeric autotransporter adhesin YadA-like stalk" evidence="13">
    <location>
        <begin position="106"/>
        <end position="134"/>
    </location>
</feature>
<reference evidence="14 15" key="1">
    <citation type="submission" date="2024-05" db="EMBL/GenBank/DDBJ databases">
        <title>Genome sequencing of Marine Estuary Bacteria, Pseudoalteromonas distincta strain FA, Psychrobacter proteolyticus strain EA, and Shewanella baltica strain CA.</title>
        <authorList>
            <person name="Dieffenbach S.A."/>
            <person name="Maclea K.S."/>
        </authorList>
    </citation>
    <scope>NUCLEOTIDE SEQUENCE [LARGE SCALE GENOMIC DNA]</scope>
    <source>
        <strain evidence="14 15">EA</strain>
    </source>
</reference>
<evidence type="ECO:0000256" key="1">
    <source>
        <dbReference type="ARBA" id="ARBA00004241"/>
    </source>
</evidence>
<dbReference type="Gene3D" id="1.20.5.170">
    <property type="match status" value="1"/>
</dbReference>
<feature type="domain" description="Trimeric autotransporter adhesin YadA-like stalk" evidence="13">
    <location>
        <begin position="687"/>
        <end position="724"/>
    </location>
</feature>
<feature type="domain" description="Trimeric autotransporter adhesin YadA-like head" evidence="12">
    <location>
        <begin position="337"/>
        <end position="360"/>
    </location>
</feature>
<dbReference type="InterPro" id="IPR045584">
    <property type="entry name" value="Pilin-like"/>
</dbReference>
<protein>
    <submittedName>
        <fullName evidence="14">YadA-like family protein</fullName>
    </submittedName>
</protein>
<evidence type="ECO:0000259" key="11">
    <source>
        <dbReference type="Pfam" id="PF03895"/>
    </source>
</evidence>
<feature type="domain" description="Trimeric autotransporter adhesin YadA-like C-terminal membrane anchor" evidence="11">
    <location>
        <begin position="744"/>
        <end position="804"/>
    </location>
</feature>
<feature type="domain" description="Trimeric autotransporter adhesin YadA-like stalk" evidence="13">
    <location>
        <begin position="182"/>
        <end position="222"/>
    </location>
</feature>
<evidence type="ECO:0000256" key="8">
    <source>
        <dbReference type="ARBA" id="ARBA00022927"/>
    </source>
</evidence>
<evidence type="ECO:0000259" key="12">
    <source>
        <dbReference type="Pfam" id="PF05658"/>
    </source>
</evidence>
<keyword evidence="4" id="KW-0813">Transport</keyword>
<keyword evidence="10" id="KW-0998">Cell outer membrane</keyword>
<dbReference type="Pfam" id="PF05658">
    <property type="entry name" value="YadA_head"/>
    <property type="match status" value="3"/>
</dbReference>
<evidence type="ECO:0000259" key="13">
    <source>
        <dbReference type="Pfam" id="PF05662"/>
    </source>
</evidence>
<evidence type="ECO:0000256" key="5">
    <source>
        <dbReference type="ARBA" id="ARBA00022452"/>
    </source>
</evidence>
<dbReference type="InterPro" id="IPR008635">
    <property type="entry name" value="Coiled_stalk_dom"/>
</dbReference>
<evidence type="ECO:0000256" key="2">
    <source>
        <dbReference type="ARBA" id="ARBA00004442"/>
    </source>
</evidence>
<keyword evidence="9" id="KW-0472">Membrane</keyword>
<dbReference type="SUPFAM" id="SSF101967">
    <property type="entry name" value="Adhesin YadA, collagen-binding domain"/>
    <property type="match status" value="2"/>
</dbReference>
<keyword evidence="7" id="KW-0732">Signal</keyword>
<dbReference type="Gene3D" id="3.30.1300.30">
    <property type="entry name" value="GSPII I/J protein-like"/>
    <property type="match status" value="1"/>
</dbReference>
<organism evidence="14 15">
    <name type="scientific">Psychrobacter proteolyticus</name>
    <dbReference type="NCBI Taxonomy" id="147825"/>
    <lineage>
        <taxon>Bacteria</taxon>
        <taxon>Pseudomonadati</taxon>
        <taxon>Pseudomonadota</taxon>
        <taxon>Gammaproteobacteria</taxon>
        <taxon>Moraxellales</taxon>
        <taxon>Moraxellaceae</taxon>
        <taxon>Psychrobacter</taxon>
    </lineage>
</organism>
<feature type="domain" description="Trimeric autotransporter adhesin YadA-like stalk" evidence="13">
    <location>
        <begin position="510"/>
        <end position="545"/>
    </location>
</feature>
<dbReference type="Gene3D" id="2.150.10.10">
    <property type="entry name" value="Serralysin-like metalloprotease, C-terminal"/>
    <property type="match status" value="1"/>
</dbReference>
<comment type="subcellular location">
    <subcellularLocation>
        <location evidence="2">Cell outer membrane</location>
    </subcellularLocation>
    <subcellularLocation>
        <location evidence="1">Cell surface</location>
    </subcellularLocation>
</comment>
<dbReference type="Gene3D" id="2.20.70.140">
    <property type="match status" value="1"/>
</dbReference>
<feature type="domain" description="Trimeric autotransporter adhesin YadA-like head" evidence="12">
    <location>
        <begin position="310"/>
        <end position="335"/>
    </location>
</feature>
<dbReference type="Proteomes" id="UP001414441">
    <property type="component" value="Unassembled WGS sequence"/>
</dbReference>
<evidence type="ECO:0000313" key="14">
    <source>
        <dbReference type="EMBL" id="MEN8626932.1"/>
    </source>
</evidence>
<feature type="non-terminal residue" evidence="14">
    <location>
        <position position="1"/>
    </location>
</feature>
<evidence type="ECO:0000313" key="15">
    <source>
        <dbReference type="Proteomes" id="UP001414441"/>
    </source>
</evidence>
<dbReference type="Pfam" id="PF05662">
    <property type="entry name" value="YadA_stalk"/>
    <property type="match status" value="5"/>
</dbReference>
<keyword evidence="6" id="KW-0812">Transmembrane</keyword>
<dbReference type="InterPro" id="IPR008640">
    <property type="entry name" value="Adhesin_Head_dom"/>
</dbReference>
<evidence type="ECO:0000256" key="4">
    <source>
        <dbReference type="ARBA" id="ARBA00022448"/>
    </source>
</evidence>
<dbReference type="EMBL" id="JBDLOB010000011">
    <property type="protein sequence ID" value="MEN8626932.1"/>
    <property type="molecule type" value="Genomic_DNA"/>
</dbReference>
<evidence type="ECO:0000256" key="7">
    <source>
        <dbReference type="ARBA" id="ARBA00022729"/>
    </source>
</evidence>
<proteinExistence type="inferred from homology"/>